<dbReference type="EMBL" id="FOIJ01000002">
    <property type="protein sequence ID" value="SET33334.1"/>
    <property type="molecule type" value="Genomic_DNA"/>
</dbReference>
<organism evidence="1 2">
    <name type="scientific">Stigmatella erecta</name>
    <dbReference type="NCBI Taxonomy" id="83460"/>
    <lineage>
        <taxon>Bacteria</taxon>
        <taxon>Pseudomonadati</taxon>
        <taxon>Myxococcota</taxon>
        <taxon>Myxococcia</taxon>
        <taxon>Myxococcales</taxon>
        <taxon>Cystobacterineae</taxon>
        <taxon>Archangiaceae</taxon>
        <taxon>Stigmatella</taxon>
    </lineage>
</organism>
<gene>
    <name evidence="1" type="ORF">SAMN05443639_102588</name>
</gene>
<protein>
    <recommendedName>
        <fullName evidence="3">Zinc carboxypeptidase</fullName>
    </recommendedName>
</protein>
<sequence length="280" mass="31417">MGTQWGGHYVRRVNYTDYAHRIRTYASLAEVAEYGRVTETGKDYPLFRLTVPGKHWLVITAGFHGEEPAGPLTLAESFAEVVAYAKARDVGLRVYPCVNPSGFEDGTRYNRSGERPNNDFLRYEVKPGEWKGELSKQEHFLRWTLYDGGPKETRAVREDIVRFPPPAAALDIHQDNYLNLEATYAYTFGDKAAYLPLMEAASAHATVIRNSKVDENSCTDANGFIEFCDGSVTDYFQRKNVPYTATLETTTRTPMVACHAINLIWIRGFIDLAARGAAPS</sequence>
<evidence type="ECO:0000313" key="1">
    <source>
        <dbReference type="EMBL" id="SET33334.1"/>
    </source>
</evidence>
<evidence type="ECO:0008006" key="3">
    <source>
        <dbReference type="Google" id="ProtNLM"/>
    </source>
</evidence>
<dbReference type="Proteomes" id="UP000199181">
    <property type="component" value="Unassembled WGS sequence"/>
</dbReference>
<name>A0A1I0DLF3_9BACT</name>
<accession>A0A1I0DLF3</accession>
<reference evidence="2" key="1">
    <citation type="submission" date="2016-10" db="EMBL/GenBank/DDBJ databases">
        <authorList>
            <person name="Varghese N."/>
            <person name="Submissions S."/>
        </authorList>
    </citation>
    <scope>NUCLEOTIDE SEQUENCE [LARGE SCALE GENOMIC DNA]</scope>
    <source>
        <strain evidence="2">DSM 16858</strain>
    </source>
</reference>
<dbReference type="AlphaFoldDB" id="A0A1I0DLF3"/>
<dbReference type="SUPFAM" id="SSF53187">
    <property type="entry name" value="Zn-dependent exopeptidases"/>
    <property type="match status" value="1"/>
</dbReference>
<keyword evidence="2" id="KW-1185">Reference proteome</keyword>
<evidence type="ECO:0000313" key="2">
    <source>
        <dbReference type="Proteomes" id="UP000199181"/>
    </source>
</evidence>
<proteinExistence type="predicted"/>
<dbReference type="Gene3D" id="3.40.630.10">
    <property type="entry name" value="Zn peptidases"/>
    <property type="match status" value="1"/>
</dbReference>